<evidence type="ECO:0008006" key="3">
    <source>
        <dbReference type="Google" id="ProtNLM"/>
    </source>
</evidence>
<evidence type="ECO:0000313" key="2">
    <source>
        <dbReference type="Proteomes" id="UP000824504"/>
    </source>
</evidence>
<organism evidence="1 2">
    <name type="scientific">Tessaracoccus palaemonis</name>
    <dbReference type="NCBI Taxonomy" id="2829499"/>
    <lineage>
        <taxon>Bacteria</taxon>
        <taxon>Bacillati</taxon>
        <taxon>Actinomycetota</taxon>
        <taxon>Actinomycetes</taxon>
        <taxon>Propionibacteriales</taxon>
        <taxon>Propionibacteriaceae</taxon>
        <taxon>Tessaracoccus</taxon>
    </lineage>
</organism>
<dbReference type="Proteomes" id="UP000824504">
    <property type="component" value="Chromosome"/>
</dbReference>
<keyword evidence="2" id="KW-1185">Reference proteome</keyword>
<evidence type="ECO:0000313" key="1">
    <source>
        <dbReference type="EMBL" id="QXT61751.1"/>
    </source>
</evidence>
<accession>A0ABX8SEL6</accession>
<protein>
    <recommendedName>
        <fullName evidence="3">NAD-dependent epimerase/dehydratase family protein</fullName>
    </recommendedName>
</protein>
<name>A0ABX8SEL6_9ACTN</name>
<reference evidence="1 2" key="1">
    <citation type="submission" date="2021-07" db="EMBL/GenBank/DDBJ databases">
        <title>complete genome sequencing of Tessaracoccus sp.J1M15.</title>
        <authorList>
            <person name="Bae J.-W."/>
            <person name="Kim D.-y."/>
        </authorList>
    </citation>
    <scope>NUCLEOTIDE SEQUENCE [LARGE SCALE GENOMIC DNA]</scope>
    <source>
        <strain evidence="1 2">J1M15</strain>
    </source>
</reference>
<proteinExistence type="predicted"/>
<gene>
    <name evidence="1" type="ORF">KDB89_08040</name>
</gene>
<dbReference type="EMBL" id="CP079216">
    <property type="protein sequence ID" value="QXT61751.1"/>
    <property type="molecule type" value="Genomic_DNA"/>
</dbReference>
<sequence length="57" mass="6015">MTIAVTGATGALGGLIARNLAERGVPQRLLAHTPERAPRLPLATVQAFWAYPGFVDT</sequence>
<dbReference type="RefSeq" id="WP_219079982.1">
    <property type="nucleotide sequence ID" value="NZ_CP079216.1"/>
</dbReference>